<evidence type="ECO:0000259" key="6">
    <source>
        <dbReference type="Pfam" id="PF07980"/>
    </source>
</evidence>
<dbReference type="Pfam" id="PF14322">
    <property type="entry name" value="SusD-like_3"/>
    <property type="match status" value="1"/>
</dbReference>
<evidence type="ECO:0000256" key="3">
    <source>
        <dbReference type="ARBA" id="ARBA00022729"/>
    </source>
</evidence>
<evidence type="ECO:0000259" key="7">
    <source>
        <dbReference type="Pfam" id="PF14322"/>
    </source>
</evidence>
<feature type="domain" description="RagB/SusD" evidence="6">
    <location>
        <begin position="400"/>
        <end position="528"/>
    </location>
</feature>
<accession>A0ABU7XN39</accession>
<dbReference type="Pfam" id="PF07980">
    <property type="entry name" value="SusD_RagB"/>
    <property type="match status" value="1"/>
</dbReference>
<evidence type="ECO:0000256" key="4">
    <source>
        <dbReference type="ARBA" id="ARBA00023136"/>
    </source>
</evidence>
<keyword evidence="4" id="KW-0472">Membrane</keyword>
<gene>
    <name evidence="8" type="ORF">N1F79_03130</name>
</gene>
<dbReference type="Gene3D" id="1.25.40.390">
    <property type="match status" value="2"/>
</dbReference>
<comment type="caution">
    <text evidence="8">The sequence shown here is derived from an EMBL/GenBank/DDBJ whole genome shotgun (WGS) entry which is preliminary data.</text>
</comment>
<dbReference type="SUPFAM" id="SSF48452">
    <property type="entry name" value="TPR-like"/>
    <property type="match status" value="1"/>
</dbReference>
<evidence type="ECO:0000256" key="5">
    <source>
        <dbReference type="ARBA" id="ARBA00023237"/>
    </source>
</evidence>
<evidence type="ECO:0000256" key="1">
    <source>
        <dbReference type="ARBA" id="ARBA00004442"/>
    </source>
</evidence>
<dbReference type="Proteomes" id="UP001337305">
    <property type="component" value="Unassembled WGS sequence"/>
</dbReference>
<reference evidence="8 9" key="1">
    <citation type="submission" date="2022-09" db="EMBL/GenBank/DDBJ databases">
        <title>Genome sequencing of Flavivirga sp. MEBiC05379.</title>
        <authorList>
            <person name="Oh H.-M."/>
            <person name="Kwon K.K."/>
            <person name="Park M.J."/>
            <person name="Yang S.-H."/>
        </authorList>
    </citation>
    <scope>NUCLEOTIDE SEQUENCE [LARGE SCALE GENOMIC DNA]</scope>
    <source>
        <strain evidence="8 9">MEBiC05379</strain>
    </source>
</reference>
<comment type="similarity">
    <text evidence="2">Belongs to the SusD family.</text>
</comment>
<dbReference type="RefSeq" id="WP_303309104.1">
    <property type="nucleotide sequence ID" value="NZ_JAODOP010000001.1"/>
</dbReference>
<dbReference type="InterPro" id="IPR011990">
    <property type="entry name" value="TPR-like_helical_dom_sf"/>
</dbReference>
<organism evidence="8 9">
    <name type="scientific">Flavivirga spongiicola</name>
    <dbReference type="NCBI Taxonomy" id="421621"/>
    <lineage>
        <taxon>Bacteria</taxon>
        <taxon>Pseudomonadati</taxon>
        <taxon>Bacteroidota</taxon>
        <taxon>Flavobacteriia</taxon>
        <taxon>Flavobacteriales</taxon>
        <taxon>Flavobacteriaceae</taxon>
        <taxon>Flavivirga</taxon>
    </lineage>
</organism>
<evidence type="ECO:0000256" key="2">
    <source>
        <dbReference type="ARBA" id="ARBA00006275"/>
    </source>
</evidence>
<sequence>MMKKINYILLLLINVVATSCDLDRGPFTEISAEQLFSDPGAAQAATLGNYLFLKGDEGFNGWSDDLHRMSEYSGDNVMITGGTTDALFFFYNYQRVATNGRSNRFWGNSYKAIVGVNTVLELLEEGTPEANQVLGENYYIRALVYFQMGNIYGKPYNQGVSNLSVPLKLTADLNDIPDRNTVGEVYDQVIADLLKAEELMNENKGPSFASKEAAQALLSRVYLYMGDNAKAIEYADKVINSSVYSLLSSERFAKMNELAPFENEEAIFSITLTKGIDIAGGGGFPDDWNTIGSFYAKIDGVGWGEMSASKTYLDLLAKNEGDLRGSFIEPQYLEDDNGQKIPAVNWVVGSDQNGYDYEFARTTDNGGTITFDYEGNNYTLESEVVGGRTAYYFNGPNGRQDVTFDFDMNKRNGFPFFYILKASYQEQDLHLWSPTVSRLAELYLNKAEALAKQGADQAALDNINVLRNRAQVPPYTLATLPVGQTVLDVVLEERQLELAFEGHRKFDVFRNGRIMNRRYPGTHLDNSNPFPEIDATNNAIIEFIPEQQILLQPSLIQND</sequence>
<protein>
    <submittedName>
        <fullName evidence="8">RagB/SusD family nutrient uptake outer membrane protein</fullName>
    </submittedName>
</protein>
<dbReference type="EMBL" id="JAODOP010000001">
    <property type="protein sequence ID" value="MEF3832115.1"/>
    <property type="molecule type" value="Genomic_DNA"/>
</dbReference>
<comment type="subcellular location">
    <subcellularLocation>
        <location evidence="1">Cell outer membrane</location>
    </subcellularLocation>
</comment>
<keyword evidence="9" id="KW-1185">Reference proteome</keyword>
<dbReference type="InterPro" id="IPR033985">
    <property type="entry name" value="SusD-like_N"/>
</dbReference>
<evidence type="ECO:0000313" key="8">
    <source>
        <dbReference type="EMBL" id="MEF3832115.1"/>
    </source>
</evidence>
<dbReference type="PROSITE" id="PS51257">
    <property type="entry name" value="PROKAR_LIPOPROTEIN"/>
    <property type="match status" value="1"/>
</dbReference>
<name>A0ABU7XN39_9FLAO</name>
<feature type="domain" description="SusD-like N-terminal" evidence="7">
    <location>
        <begin position="91"/>
        <end position="223"/>
    </location>
</feature>
<evidence type="ECO:0000313" key="9">
    <source>
        <dbReference type="Proteomes" id="UP001337305"/>
    </source>
</evidence>
<keyword evidence="5" id="KW-0998">Cell outer membrane</keyword>
<dbReference type="InterPro" id="IPR012944">
    <property type="entry name" value="SusD_RagB_dom"/>
</dbReference>
<keyword evidence="3" id="KW-0732">Signal</keyword>
<proteinExistence type="inferred from homology"/>